<accession>A0A9Q0ZLV6</accession>
<dbReference type="Proteomes" id="UP001151752">
    <property type="component" value="Chromosome 4"/>
</dbReference>
<gene>
    <name evidence="1" type="ORF">OIU74_004114</name>
</gene>
<reference evidence="1" key="1">
    <citation type="submission" date="2022-11" db="EMBL/GenBank/DDBJ databases">
        <authorList>
            <person name="Hyden B.L."/>
            <person name="Feng K."/>
            <person name="Yates T."/>
            <person name="Jawdy S."/>
            <person name="Smart L.B."/>
            <person name="Muchero W."/>
        </authorList>
    </citation>
    <scope>NUCLEOTIDE SEQUENCE</scope>
    <source>
        <tissue evidence="1">Shoot tip</tissue>
    </source>
</reference>
<keyword evidence="2" id="KW-1185">Reference proteome</keyword>
<evidence type="ECO:0000313" key="2">
    <source>
        <dbReference type="Proteomes" id="UP001151752"/>
    </source>
</evidence>
<comment type="caution">
    <text evidence="1">The sequence shown here is derived from an EMBL/GenBank/DDBJ whole genome shotgun (WGS) entry which is preliminary data.</text>
</comment>
<dbReference type="EMBL" id="JAPFFM010000010">
    <property type="protein sequence ID" value="KAJ6739286.1"/>
    <property type="molecule type" value="Genomic_DNA"/>
</dbReference>
<reference evidence="1" key="2">
    <citation type="journal article" date="2023" name="Int. J. Mol. Sci.">
        <title>De Novo Assembly and Annotation of 11 Diverse Shrub Willow (Salix) Genomes Reveals Novel Gene Organization in Sex-Linked Regions.</title>
        <authorList>
            <person name="Hyden B."/>
            <person name="Feng K."/>
            <person name="Yates T.B."/>
            <person name="Jawdy S."/>
            <person name="Cereghino C."/>
            <person name="Smart L.B."/>
            <person name="Muchero W."/>
        </authorList>
    </citation>
    <scope>NUCLEOTIDE SEQUENCE</scope>
    <source>
        <tissue evidence="1">Shoot tip</tissue>
    </source>
</reference>
<dbReference type="AlphaFoldDB" id="A0A9Q0ZLV6"/>
<name>A0A9Q0ZLV6_9ROSI</name>
<organism evidence="1 2">
    <name type="scientific">Salix koriyanagi</name>
    <dbReference type="NCBI Taxonomy" id="2511006"/>
    <lineage>
        <taxon>Eukaryota</taxon>
        <taxon>Viridiplantae</taxon>
        <taxon>Streptophyta</taxon>
        <taxon>Embryophyta</taxon>
        <taxon>Tracheophyta</taxon>
        <taxon>Spermatophyta</taxon>
        <taxon>Magnoliopsida</taxon>
        <taxon>eudicotyledons</taxon>
        <taxon>Gunneridae</taxon>
        <taxon>Pentapetalae</taxon>
        <taxon>rosids</taxon>
        <taxon>fabids</taxon>
        <taxon>Malpighiales</taxon>
        <taxon>Salicaceae</taxon>
        <taxon>Saliceae</taxon>
        <taxon>Salix</taxon>
    </lineage>
</organism>
<proteinExistence type="predicted"/>
<evidence type="ECO:0000313" key="1">
    <source>
        <dbReference type="EMBL" id="KAJ6739286.1"/>
    </source>
</evidence>
<protein>
    <submittedName>
        <fullName evidence="1">Uncharacterized protein</fullName>
    </submittedName>
</protein>
<sequence>MIVFFQTKLWCCHISLQLEAAPLQNLEQIGRVLAVFGFRKTIKWRYGGGVKWCNFPSF</sequence>